<feature type="transmembrane region" description="Helical" evidence="6">
    <location>
        <begin position="337"/>
        <end position="361"/>
    </location>
</feature>
<dbReference type="GO" id="GO:0015920">
    <property type="term" value="P:lipopolysaccharide transport"/>
    <property type="evidence" value="ECO:0007669"/>
    <property type="project" value="TreeGrafter"/>
</dbReference>
<dbReference type="OrthoDB" id="8434951at2"/>
<dbReference type="RefSeq" id="WP_110439031.1">
    <property type="nucleotide sequence ID" value="NZ_CP046393.1"/>
</dbReference>
<sequence length="365" mass="41781">MKKLLKRYVLTFYLSSRLLATTFTTVIILTAIMEVLTLLEQTSTILERQLGLKGVVHFMMLKLPLLFNSVLPLSTLIGFLIALTQLTINNEITILRSIGLSTWGLIKKLIPVTLLLSFLCFIMSDQITPKTELDLATWWNKTNPHPEKENNFYFYSNLDIINIDHIAYGGNKITGLTIIKRRDLSHIDSVLIADEVIHKNHQWIFSHAKFLQNKPDIPLKFHELTNEKERIWNINLTPHTLIRLSSKSMPQSIHNMVLELSYQQPFKMPTNYIKTTIWGRLCLPFTFIMMLIITVLVTYIPPRAGLRSWIPIYCLGYGLLFIIFQEVLHALGKAGTIPAPVASLSAFLVFMLATCTIILSVEEKQ</sequence>
<proteinExistence type="predicted"/>
<dbReference type="EMBL" id="QGLT01000003">
    <property type="protein sequence ID" value="PXZ00108.1"/>
    <property type="molecule type" value="Genomic_DNA"/>
</dbReference>
<organism evidence="7 8">
    <name type="scientific">Commensalibacter melissae</name>
    <dbReference type="NCBI Taxonomy" id="2070537"/>
    <lineage>
        <taxon>Bacteria</taxon>
        <taxon>Pseudomonadati</taxon>
        <taxon>Pseudomonadota</taxon>
        <taxon>Alphaproteobacteria</taxon>
        <taxon>Acetobacterales</taxon>
        <taxon>Acetobacteraceae</taxon>
    </lineage>
</organism>
<comment type="caution">
    <text evidence="7">The sequence shown here is derived from an EMBL/GenBank/DDBJ whole genome shotgun (WGS) entry which is preliminary data.</text>
</comment>
<feature type="transmembrane region" description="Helical" evidence="6">
    <location>
        <begin position="65"/>
        <end position="84"/>
    </location>
</feature>
<evidence type="ECO:0000256" key="5">
    <source>
        <dbReference type="ARBA" id="ARBA00023136"/>
    </source>
</evidence>
<keyword evidence="3 6" id="KW-0812">Transmembrane</keyword>
<feature type="transmembrane region" description="Helical" evidence="6">
    <location>
        <begin position="312"/>
        <end position="331"/>
    </location>
</feature>
<keyword evidence="2" id="KW-1003">Cell membrane</keyword>
<accession>A0A318N5N8</accession>
<feature type="transmembrane region" description="Helical" evidence="6">
    <location>
        <begin position="105"/>
        <end position="124"/>
    </location>
</feature>
<evidence type="ECO:0000256" key="3">
    <source>
        <dbReference type="ARBA" id="ARBA00022692"/>
    </source>
</evidence>
<name>A0A318N5N8_9PROT</name>
<feature type="transmembrane region" description="Helical" evidence="6">
    <location>
        <begin position="12"/>
        <end position="33"/>
    </location>
</feature>
<keyword evidence="4 6" id="KW-1133">Transmembrane helix</keyword>
<evidence type="ECO:0000256" key="6">
    <source>
        <dbReference type="SAM" id="Phobius"/>
    </source>
</evidence>
<dbReference type="PANTHER" id="PTHR33529">
    <property type="entry name" value="SLR0882 PROTEIN-RELATED"/>
    <property type="match status" value="1"/>
</dbReference>
<gene>
    <name evidence="7" type="ORF">DK869_05570</name>
</gene>
<dbReference type="InterPro" id="IPR005495">
    <property type="entry name" value="LptG/LptF_permease"/>
</dbReference>
<evidence type="ECO:0000256" key="1">
    <source>
        <dbReference type="ARBA" id="ARBA00004651"/>
    </source>
</evidence>
<dbReference type="Pfam" id="PF03739">
    <property type="entry name" value="LptF_LptG"/>
    <property type="match status" value="1"/>
</dbReference>
<feature type="transmembrane region" description="Helical" evidence="6">
    <location>
        <begin position="277"/>
        <end position="300"/>
    </location>
</feature>
<dbReference type="AlphaFoldDB" id="A0A318N5N8"/>
<dbReference type="PANTHER" id="PTHR33529:SF2">
    <property type="entry name" value="LIPOPOLYSACCHARIDE EXPORT SYSTEM PERMEASE PROTEIN LPTG"/>
    <property type="match status" value="1"/>
</dbReference>
<evidence type="ECO:0000313" key="7">
    <source>
        <dbReference type="EMBL" id="PXZ00108.1"/>
    </source>
</evidence>
<protein>
    <submittedName>
        <fullName evidence="7">Transporter</fullName>
    </submittedName>
</protein>
<reference evidence="7 8" key="1">
    <citation type="submission" date="2018-05" db="EMBL/GenBank/DDBJ databases">
        <title>Reference genomes for bee gut microbiota database.</title>
        <authorList>
            <person name="Ellegaard K.M."/>
        </authorList>
    </citation>
    <scope>NUCLEOTIDE SEQUENCE [LARGE SCALE GENOMIC DNA]</scope>
    <source>
        <strain evidence="7 8">ESL0284</strain>
    </source>
</reference>
<evidence type="ECO:0000256" key="4">
    <source>
        <dbReference type="ARBA" id="ARBA00022989"/>
    </source>
</evidence>
<dbReference type="Proteomes" id="UP000247565">
    <property type="component" value="Unassembled WGS sequence"/>
</dbReference>
<keyword evidence="5 6" id="KW-0472">Membrane</keyword>
<evidence type="ECO:0000256" key="2">
    <source>
        <dbReference type="ARBA" id="ARBA00022475"/>
    </source>
</evidence>
<keyword evidence="8" id="KW-1185">Reference proteome</keyword>
<evidence type="ECO:0000313" key="8">
    <source>
        <dbReference type="Proteomes" id="UP000247565"/>
    </source>
</evidence>
<dbReference type="GO" id="GO:0043190">
    <property type="term" value="C:ATP-binding cassette (ABC) transporter complex"/>
    <property type="evidence" value="ECO:0007669"/>
    <property type="project" value="TreeGrafter"/>
</dbReference>
<comment type="subcellular location">
    <subcellularLocation>
        <location evidence="1">Cell membrane</location>
        <topology evidence="1">Multi-pass membrane protein</topology>
    </subcellularLocation>
</comment>